<keyword evidence="2" id="KW-0732">Signal</keyword>
<comment type="caution">
    <text evidence="3">The sequence shown here is derived from an EMBL/GenBank/DDBJ whole genome shotgun (WGS) entry which is preliminary data.</text>
</comment>
<evidence type="ECO:0000313" key="3">
    <source>
        <dbReference type="EMBL" id="KAF0300953.1"/>
    </source>
</evidence>
<sequence length="412" mass="45564">MWTCKLALLTLLASLAPLVTPAPARTSAGASKRAIPLNQFGPLDPYAAQLYDRRAYQYPYTSAANNGVYGSGYYPGAGNYYDPIEYNYVPINDRADTQPVKYHDRLKTASNNGKYDQKYDDGHYDAKLYNSGKHNPRNYDSGLYDHANFDGKPARAAAGDSDSYGYYSDLSNLYGDQPWEPLDASAAPGVTQQTRDFDAGLSENRLDFGNQHSPIVSQLNRDVPQQGVEFDSYGYYSNLDNLYGPDAPPEAPLKKKLVVKKKTAAGFDRGASSGLRNLNTGAVQKGITFDNSQNTFSSSGTQLQPDNTVTTADFDSYGFYSNLDNLYRTDSRQSVHVKPDTRRQLGLGVTSTGDRADDKAAVGPTRQTQTNRIRNFTSESETAGRELDRSRSQNEVEFDSYGFYSDPRNLYA</sequence>
<evidence type="ECO:0000256" key="1">
    <source>
        <dbReference type="SAM" id="MobiDB-lite"/>
    </source>
</evidence>
<organism evidence="3 4">
    <name type="scientific">Amphibalanus amphitrite</name>
    <name type="common">Striped barnacle</name>
    <name type="synonym">Balanus amphitrite</name>
    <dbReference type="NCBI Taxonomy" id="1232801"/>
    <lineage>
        <taxon>Eukaryota</taxon>
        <taxon>Metazoa</taxon>
        <taxon>Ecdysozoa</taxon>
        <taxon>Arthropoda</taxon>
        <taxon>Crustacea</taxon>
        <taxon>Multicrustacea</taxon>
        <taxon>Cirripedia</taxon>
        <taxon>Thoracica</taxon>
        <taxon>Thoracicalcarea</taxon>
        <taxon>Balanomorpha</taxon>
        <taxon>Balanoidea</taxon>
        <taxon>Balanidae</taxon>
        <taxon>Amphibalaninae</taxon>
        <taxon>Amphibalanus</taxon>
    </lineage>
</organism>
<feature type="compositionally biased region" description="Basic and acidic residues" evidence="1">
    <location>
        <begin position="382"/>
        <end position="394"/>
    </location>
</feature>
<proteinExistence type="predicted"/>
<feature type="signal peptide" evidence="2">
    <location>
        <begin position="1"/>
        <end position="21"/>
    </location>
</feature>
<protein>
    <submittedName>
        <fullName evidence="3">Uncharacterized protein</fullName>
    </submittedName>
</protein>
<accession>A0A6A4W4V5</accession>
<evidence type="ECO:0000256" key="2">
    <source>
        <dbReference type="SAM" id="SignalP"/>
    </source>
</evidence>
<feature type="chain" id="PRO_5025369752" evidence="2">
    <location>
        <begin position="22"/>
        <end position="412"/>
    </location>
</feature>
<dbReference type="EMBL" id="VIIS01001212">
    <property type="protein sequence ID" value="KAF0300953.1"/>
    <property type="molecule type" value="Genomic_DNA"/>
</dbReference>
<reference evidence="3 4" key="1">
    <citation type="submission" date="2019-07" db="EMBL/GenBank/DDBJ databases">
        <title>Draft genome assembly of a fouling barnacle, Amphibalanus amphitrite (Darwin, 1854): The first reference genome for Thecostraca.</title>
        <authorList>
            <person name="Kim W."/>
        </authorList>
    </citation>
    <scope>NUCLEOTIDE SEQUENCE [LARGE SCALE GENOMIC DNA]</scope>
    <source>
        <strain evidence="3">SNU_AA5</strain>
        <tissue evidence="3">Soma without cirri and trophi</tissue>
    </source>
</reference>
<keyword evidence="4" id="KW-1185">Reference proteome</keyword>
<dbReference type="Proteomes" id="UP000440578">
    <property type="component" value="Unassembled WGS sequence"/>
</dbReference>
<gene>
    <name evidence="3" type="ORF">FJT64_026667</name>
</gene>
<feature type="compositionally biased region" description="Polar residues" evidence="1">
    <location>
        <begin position="365"/>
        <end position="381"/>
    </location>
</feature>
<evidence type="ECO:0000313" key="4">
    <source>
        <dbReference type="Proteomes" id="UP000440578"/>
    </source>
</evidence>
<dbReference type="AlphaFoldDB" id="A0A6A4W4V5"/>
<feature type="region of interest" description="Disordered" evidence="1">
    <location>
        <begin position="345"/>
        <end position="395"/>
    </location>
</feature>
<name>A0A6A4W4V5_AMPAM</name>